<dbReference type="InterPro" id="IPR001841">
    <property type="entry name" value="Znf_RING"/>
</dbReference>
<evidence type="ECO:0000259" key="6">
    <source>
        <dbReference type="PROSITE" id="PS50089"/>
    </source>
</evidence>
<gene>
    <name evidence="7" type="ORF">GPECTOR_5g397</name>
</gene>
<evidence type="ECO:0000256" key="2">
    <source>
        <dbReference type="ARBA" id="ARBA00022771"/>
    </source>
</evidence>
<keyword evidence="2 4" id="KW-0863">Zinc-finger</keyword>
<feature type="region of interest" description="Disordered" evidence="5">
    <location>
        <begin position="330"/>
        <end position="371"/>
    </location>
</feature>
<organism evidence="7 8">
    <name type="scientific">Gonium pectorale</name>
    <name type="common">Green alga</name>
    <dbReference type="NCBI Taxonomy" id="33097"/>
    <lineage>
        <taxon>Eukaryota</taxon>
        <taxon>Viridiplantae</taxon>
        <taxon>Chlorophyta</taxon>
        <taxon>core chlorophytes</taxon>
        <taxon>Chlorophyceae</taxon>
        <taxon>CS clade</taxon>
        <taxon>Chlamydomonadales</taxon>
        <taxon>Volvocaceae</taxon>
        <taxon>Gonium</taxon>
    </lineage>
</organism>
<dbReference type="Proteomes" id="UP000075714">
    <property type="component" value="Unassembled WGS sequence"/>
</dbReference>
<accession>A0A150GXA3</accession>
<dbReference type="EMBL" id="LSYV01000006">
    <property type="protein sequence ID" value="KXZ54312.1"/>
    <property type="molecule type" value="Genomic_DNA"/>
</dbReference>
<dbReference type="PROSITE" id="PS00518">
    <property type="entry name" value="ZF_RING_1"/>
    <property type="match status" value="1"/>
</dbReference>
<sequence length="688" mass="71484">MDNRESNSGVSSVGSWIGSANNSPAAAPQHVSPDARRCCAAARSSWSDASAPDGYIMYGDIRMYNNNAVVDSVHGDSSSSIFESPGQRVQPDPVPLPLPRVGRRALSWSQPSLPLSGPSRHDDWSTCHVWRDSDMADGPADLGEPDCHAEVVIGRTVPYGRPEAAETTRSVPHPAEGSASDGKRTATLPAREPSLALPLSVEAAAAQDVVPPALPPLSALPAAGRTAAAKSESSDVPSTNRYPAAAAQSELVCGLCGSGLAGAVALQPCGHTFCAHCLSDHMLAAMAGGGRLGCPERCRSFERVVINHPARRMEAMLLYGHGASDGDWNADSIGRSANDSPPHHDWSANGQASMMATRGSPAPRLSSAATGTDARDVREALSALGGLQACLLAAEQQMRRQLVVERKQLQLTLQQMHSADGAATRSLPERAAFTPNDAGISAESAAAVAHGVTVQRAVCVLLCELLAPDVPDDEEGRGGCCVQQSNQWSLARLGGAEVLGGLLRRAAALAAAAREGADGQEAAEEETGRNKWQDCAELLAASALAALRLLVSGNTMTQAHVTCEALGDVVTTLRDMPYSDAVQEAGMQLLSELVYGNDPTHSTIRYKMVEGGAVKAVLAALRSAVGGRIGGAGTFSAAVEALASLVAPPLPAVLRGCLTRELRQAGALPALRRRICQLEAEAAAARSL</sequence>
<dbReference type="AlphaFoldDB" id="A0A150GXA3"/>
<keyword evidence="8" id="KW-1185">Reference proteome</keyword>
<comment type="caution">
    <text evidence="7">The sequence shown here is derived from an EMBL/GenBank/DDBJ whole genome shotgun (WGS) entry which is preliminary data.</text>
</comment>
<dbReference type="Gene3D" id="3.30.40.10">
    <property type="entry name" value="Zinc/RING finger domain, C3HC4 (zinc finger)"/>
    <property type="match status" value="1"/>
</dbReference>
<dbReference type="InterPro" id="IPR017907">
    <property type="entry name" value="Znf_RING_CS"/>
</dbReference>
<evidence type="ECO:0000313" key="7">
    <source>
        <dbReference type="EMBL" id="KXZ54312.1"/>
    </source>
</evidence>
<dbReference type="Pfam" id="PF00097">
    <property type="entry name" value="zf-C3HC4"/>
    <property type="match status" value="1"/>
</dbReference>
<name>A0A150GXA3_GONPE</name>
<proteinExistence type="predicted"/>
<evidence type="ECO:0000256" key="5">
    <source>
        <dbReference type="SAM" id="MobiDB-lite"/>
    </source>
</evidence>
<reference evidence="8" key="1">
    <citation type="journal article" date="2016" name="Nat. Commun.">
        <title>The Gonium pectorale genome demonstrates co-option of cell cycle regulation during the evolution of multicellularity.</title>
        <authorList>
            <person name="Hanschen E.R."/>
            <person name="Marriage T.N."/>
            <person name="Ferris P.J."/>
            <person name="Hamaji T."/>
            <person name="Toyoda A."/>
            <person name="Fujiyama A."/>
            <person name="Neme R."/>
            <person name="Noguchi H."/>
            <person name="Minakuchi Y."/>
            <person name="Suzuki M."/>
            <person name="Kawai-Toyooka H."/>
            <person name="Smith D.R."/>
            <person name="Sparks H."/>
            <person name="Anderson J."/>
            <person name="Bakaric R."/>
            <person name="Luria V."/>
            <person name="Karger A."/>
            <person name="Kirschner M.W."/>
            <person name="Durand P.M."/>
            <person name="Michod R.E."/>
            <person name="Nozaki H."/>
            <person name="Olson B.J."/>
        </authorList>
    </citation>
    <scope>NUCLEOTIDE SEQUENCE [LARGE SCALE GENOMIC DNA]</scope>
    <source>
        <strain evidence="8">NIES-2863</strain>
    </source>
</reference>
<dbReference type="STRING" id="33097.A0A150GXA3"/>
<feature type="region of interest" description="Disordered" evidence="5">
    <location>
        <begin position="1"/>
        <end position="34"/>
    </location>
</feature>
<dbReference type="OrthoDB" id="553223at2759"/>
<evidence type="ECO:0000256" key="3">
    <source>
        <dbReference type="ARBA" id="ARBA00022833"/>
    </source>
</evidence>
<dbReference type="PROSITE" id="PS50089">
    <property type="entry name" value="ZF_RING_2"/>
    <property type="match status" value="1"/>
</dbReference>
<feature type="region of interest" description="Disordered" evidence="5">
    <location>
        <begin position="163"/>
        <end position="186"/>
    </location>
</feature>
<feature type="compositionally biased region" description="Low complexity" evidence="5">
    <location>
        <begin position="1"/>
        <end position="19"/>
    </location>
</feature>
<feature type="domain" description="RING-type" evidence="6">
    <location>
        <begin position="253"/>
        <end position="295"/>
    </location>
</feature>
<dbReference type="InterPro" id="IPR018957">
    <property type="entry name" value="Znf_C3HC4_RING-type"/>
</dbReference>
<dbReference type="InterPro" id="IPR013083">
    <property type="entry name" value="Znf_RING/FYVE/PHD"/>
</dbReference>
<evidence type="ECO:0000256" key="1">
    <source>
        <dbReference type="ARBA" id="ARBA00022723"/>
    </source>
</evidence>
<evidence type="ECO:0000313" key="8">
    <source>
        <dbReference type="Proteomes" id="UP000075714"/>
    </source>
</evidence>
<protein>
    <recommendedName>
        <fullName evidence="6">RING-type domain-containing protein</fullName>
    </recommendedName>
</protein>
<keyword evidence="1" id="KW-0479">Metal-binding</keyword>
<evidence type="ECO:0000256" key="4">
    <source>
        <dbReference type="PROSITE-ProRule" id="PRU00175"/>
    </source>
</evidence>
<dbReference type="GO" id="GO:0008270">
    <property type="term" value="F:zinc ion binding"/>
    <property type="evidence" value="ECO:0007669"/>
    <property type="project" value="UniProtKB-KW"/>
</dbReference>
<dbReference type="SUPFAM" id="SSF57850">
    <property type="entry name" value="RING/U-box"/>
    <property type="match status" value="1"/>
</dbReference>
<keyword evidence="3" id="KW-0862">Zinc</keyword>